<reference evidence="6 7" key="1">
    <citation type="journal article" date="2021" name="Sci. Rep.">
        <title>The distribution of antibiotic resistance genes in chicken gut microbiota commensals.</title>
        <authorList>
            <person name="Juricova H."/>
            <person name="Matiasovicova J."/>
            <person name="Kubasova T."/>
            <person name="Cejkova D."/>
            <person name="Rychlik I."/>
        </authorList>
    </citation>
    <scope>NUCLEOTIDE SEQUENCE [LARGE SCALE GENOMIC DNA]</scope>
    <source>
        <strain evidence="6 7">An829</strain>
    </source>
</reference>
<dbReference type="Gene3D" id="1.10.10.10">
    <property type="entry name" value="Winged helix-like DNA-binding domain superfamily/Winged helix DNA-binding domain"/>
    <property type="match status" value="1"/>
</dbReference>
<dbReference type="InterPro" id="IPR000847">
    <property type="entry name" value="LysR_HTH_N"/>
</dbReference>
<dbReference type="Gene3D" id="3.40.190.290">
    <property type="match status" value="1"/>
</dbReference>
<dbReference type="PANTHER" id="PTHR30419">
    <property type="entry name" value="HTH-TYPE TRANSCRIPTIONAL REGULATOR YBHD"/>
    <property type="match status" value="1"/>
</dbReference>
<sequence>MLQFDIKDLRVFTAVALAGSITQAAEYVHLSPSAASDRLADLERRIGTRLFIRGPRGMRLNEAGEVFAQAAKRILCETDSLETQLSHYAHACEKRLRVFANYNAATTFLPARVGRFLSSHPDVQIDVIQCSSPDIVKRVAAAEGDIGITAYEGLHPQLEFLPFANDRLVGLVPKGHPLAGRTSIAFSELFPYSYVGVGPYSPMQEFLYRRAEEEGRTIRPRIIASSHDAVILLVQQGAGVSVLPSGVVTRHEGIVELPLQENWSLRHLRICRRKDRTTNSREQNALIEGFVAALLDP</sequence>
<comment type="similarity">
    <text evidence="1">Belongs to the LysR transcriptional regulatory family.</text>
</comment>
<dbReference type="Pfam" id="PF00126">
    <property type="entry name" value="HTH_1"/>
    <property type="match status" value="1"/>
</dbReference>
<keyword evidence="4" id="KW-0804">Transcription</keyword>
<evidence type="ECO:0000256" key="1">
    <source>
        <dbReference type="ARBA" id="ARBA00009437"/>
    </source>
</evidence>
<comment type="caution">
    <text evidence="6">The sequence shown here is derived from an EMBL/GenBank/DDBJ whole genome shotgun (WGS) entry which is preliminary data.</text>
</comment>
<dbReference type="InterPro" id="IPR005119">
    <property type="entry name" value="LysR_subst-bd"/>
</dbReference>
<evidence type="ECO:0000256" key="4">
    <source>
        <dbReference type="ARBA" id="ARBA00023163"/>
    </source>
</evidence>
<dbReference type="Pfam" id="PF03466">
    <property type="entry name" value="LysR_substrate"/>
    <property type="match status" value="1"/>
</dbReference>
<dbReference type="InterPro" id="IPR036390">
    <property type="entry name" value="WH_DNA-bd_sf"/>
</dbReference>
<feature type="domain" description="HTH lysR-type" evidence="5">
    <location>
        <begin position="4"/>
        <end position="61"/>
    </location>
</feature>
<dbReference type="SUPFAM" id="SSF53850">
    <property type="entry name" value="Periplasmic binding protein-like II"/>
    <property type="match status" value="1"/>
</dbReference>
<dbReference type="PANTHER" id="PTHR30419:SF2">
    <property type="entry name" value="LYSR FAMILY TRANSCRIPTIONAL REGULATOR"/>
    <property type="match status" value="1"/>
</dbReference>
<proteinExistence type="inferred from homology"/>
<dbReference type="EMBL" id="JACJJC010000019">
    <property type="protein sequence ID" value="MBM6704781.1"/>
    <property type="molecule type" value="Genomic_DNA"/>
</dbReference>
<protein>
    <submittedName>
        <fullName evidence="6">LysR family transcriptional regulator</fullName>
    </submittedName>
</protein>
<dbReference type="RefSeq" id="WP_205104095.1">
    <property type="nucleotide sequence ID" value="NZ_JACJJC010000019.1"/>
</dbReference>
<dbReference type="InterPro" id="IPR050950">
    <property type="entry name" value="HTH-type_LysR_regulators"/>
</dbReference>
<organism evidence="6 7">
    <name type="scientific">Sutterella massiliensis</name>
    <dbReference type="NCBI Taxonomy" id="1816689"/>
    <lineage>
        <taxon>Bacteria</taxon>
        <taxon>Pseudomonadati</taxon>
        <taxon>Pseudomonadota</taxon>
        <taxon>Betaproteobacteria</taxon>
        <taxon>Burkholderiales</taxon>
        <taxon>Sutterellaceae</taxon>
        <taxon>Sutterella</taxon>
    </lineage>
</organism>
<evidence type="ECO:0000313" key="7">
    <source>
        <dbReference type="Proteomes" id="UP000715095"/>
    </source>
</evidence>
<gene>
    <name evidence="6" type="ORF">H6A60_09825</name>
</gene>
<name>A0ABS2DTV0_9BURK</name>
<evidence type="ECO:0000313" key="6">
    <source>
        <dbReference type="EMBL" id="MBM6704781.1"/>
    </source>
</evidence>
<evidence type="ECO:0000256" key="3">
    <source>
        <dbReference type="ARBA" id="ARBA00023125"/>
    </source>
</evidence>
<evidence type="ECO:0000256" key="2">
    <source>
        <dbReference type="ARBA" id="ARBA00023015"/>
    </source>
</evidence>
<accession>A0ABS2DTV0</accession>
<evidence type="ECO:0000259" key="5">
    <source>
        <dbReference type="PROSITE" id="PS50931"/>
    </source>
</evidence>
<keyword evidence="2" id="KW-0805">Transcription regulation</keyword>
<keyword evidence="3" id="KW-0238">DNA-binding</keyword>
<dbReference type="Proteomes" id="UP000715095">
    <property type="component" value="Unassembled WGS sequence"/>
</dbReference>
<dbReference type="InterPro" id="IPR036388">
    <property type="entry name" value="WH-like_DNA-bd_sf"/>
</dbReference>
<dbReference type="PROSITE" id="PS50931">
    <property type="entry name" value="HTH_LYSR"/>
    <property type="match status" value="1"/>
</dbReference>
<keyword evidence="7" id="KW-1185">Reference proteome</keyword>
<dbReference type="SUPFAM" id="SSF46785">
    <property type="entry name" value="Winged helix' DNA-binding domain"/>
    <property type="match status" value="1"/>
</dbReference>